<name>A0A8J6M370_9FIRM</name>
<dbReference type="SUPFAM" id="SSF51412">
    <property type="entry name" value="Inosine monophosphate dehydrogenase (IMPDH)"/>
    <property type="match status" value="1"/>
</dbReference>
<dbReference type="Proteomes" id="UP000628736">
    <property type="component" value="Unassembled WGS sequence"/>
</dbReference>
<evidence type="ECO:0000256" key="3">
    <source>
        <dbReference type="ARBA" id="ARBA00022630"/>
    </source>
</evidence>
<evidence type="ECO:0000256" key="1">
    <source>
        <dbReference type="ARBA" id="ARBA00003535"/>
    </source>
</evidence>
<protein>
    <recommendedName>
        <fullName evidence="2">Probable nitronate monooxygenase</fullName>
    </recommendedName>
</protein>
<keyword evidence="5" id="KW-0560">Oxidoreductase</keyword>
<accession>A0A8J6M370</accession>
<comment type="caution">
    <text evidence="6">The sequence shown here is derived from an EMBL/GenBank/DDBJ whole genome shotgun (WGS) entry which is preliminary data.</text>
</comment>
<proteinExistence type="predicted"/>
<sequence>MAVTIRGRTLSLPILQGGMGIGVSLDRLAGAVAAKGGMGTISTAACGFQEPDFYRNTQEANLRALARQVKRAKELARGAGMVAINAMVATTQYADSVRTALKAGVDAVVCGAGLPRDLPAIAAEVPESDAALAPVVSGGRSASVISRLWDRHFQRIPDFVVLEGPLAGGHLGFTKEEALQAQEGSPRPLSELLREVLEALAPFREKYQRDIPVFVAGGVKDGAEMARYMREGAAGAQFATRFIATQECDASQGYKEALLRARPEDITIVQSPVGMPGRALHSPLIRRVEAGLQPSPKRCIDCLVPCNPKTTPYCISGALIAAVQGDWENGLFFCGSNAGEITQLSTVSQQMDQIMEEWRAAQ</sequence>
<dbReference type="InterPro" id="IPR004136">
    <property type="entry name" value="NMO"/>
</dbReference>
<dbReference type="InterPro" id="IPR013785">
    <property type="entry name" value="Aldolase_TIM"/>
</dbReference>
<dbReference type="RefSeq" id="WP_147570742.1">
    <property type="nucleotide sequence ID" value="NZ_JACOPO010000004.1"/>
</dbReference>
<keyword evidence="7" id="KW-1185">Reference proteome</keyword>
<dbReference type="AlphaFoldDB" id="A0A8J6M370"/>
<gene>
    <name evidence="6" type="ORF">H8S11_07830</name>
</gene>
<dbReference type="EMBL" id="JACOPO010000004">
    <property type="protein sequence ID" value="MBC5722720.1"/>
    <property type="molecule type" value="Genomic_DNA"/>
</dbReference>
<comment type="function">
    <text evidence="1">Nitronate monooxygenase that uses molecular oxygen to catalyze the oxidative denitrification of alkyl nitronates. Acts on propionate 3-nitronate (P3N), the presumed physiological substrate. Probably functions in the detoxification of P3N, a metabolic poison produced by plants and fungi as a defense mechanism.</text>
</comment>
<evidence type="ECO:0000256" key="5">
    <source>
        <dbReference type="ARBA" id="ARBA00023002"/>
    </source>
</evidence>
<dbReference type="PANTHER" id="PTHR32332:SF18">
    <property type="entry name" value="2-NITROPROPANE DIOXYGENASE"/>
    <property type="match status" value="1"/>
</dbReference>
<dbReference type="CDD" id="cd04730">
    <property type="entry name" value="NPD_like"/>
    <property type="match status" value="1"/>
</dbReference>
<dbReference type="Pfam" id="PF03060">
    <property type="entry name" value="NMO"/>
    <property type="match status" value="1"/>
</dbReference>
<dbReference type="GO" id="GO:0018580">
    <property type="term" value="F:nitronate monooxygenase activity"/>
    <property type="evidence" value="ECO:0007669"/>
    <property type="project" value="InterPro"/>
</dbReference>
<keyword evidence="4" id="KW-0288">FMN</keyword>
<evidence type="ECO:0000256" key="4">
    <source>
        <dbReference type="ARBA" id="ARBA00022643"/>
    </source>
</evidence>
<evidence type="ECO:0000313" key="6">
    <source>
        <dbReference type="EMBL" id="MBC5722720.1"/>
    </source>
</evidence>
<keyword evidence="6" id="KW-0503">Monooxygenase</keyword>
<keyword evidence="3" id="KW-0285">Flavoprotein</keyword>
<evidence type="ECO:0000256" key="2">
    <source>
        <dbReference type="ARBA" id="ARBA00013457"/>
    </source>
</evidence>
<organism evidence="6 7">
    <name type="scientific">Flintibacter hominis</name>
    <dbReference type="NCBI Taxonomy" id="2763048"/>
    <lineage>
        <taxon>Bacteria</taxon>
        <taxon>Bacillati</taxon>
        <taxon>Bacillota</taxon>
        <taxon>Clostridia</taxon>
        <taxon>Eubacteriales</taxon>
        <taxon>Flintibacter</taxon>
    </lineage>
</organism>
<dbReference type="PANTHER" id="PTHR32332">
    <property type="entry name" value="2-NITROPROPANE DIOXYGENASE"/>
    <property type="match status" value="1"/>
</dbReference>
<evidence type="ECO:0000313" key="7">
    <source>
        <dbReference type="Proteomes" id="UP000628736"/>
    </source>
</evidence>
<dbReference type="Gene3D" id="3.20.20.70">
    <property type="entry name" value="Aldolase class I"/>
    <property type="match status" value="1"/>
</dbReference>
<reference evidence="6" key="1">
    <citation type="submission" date="2020-08" db="EMBL/GenBank/DDBJ databases">
        <title>Genome public.</title>
        <authorList>
            <person name="Liu C."/>
            <person name="Sun Q."/>
        </authorList>
    </citation>
    <scope>NUCLEOTIDE SEQUENCE</scope>
    <source>
        <strain evidence="6">NSJ-23</strain>
    </source>
</reference>